<evidence type="ECO:0000313" key="9">
    <source>
        <dbReference type="EMBL" id="CAB4789002.1"/>
    </source>
</evidence>
<organism evidence="9">
    <name type="scientific">freshwater metagenome</name>
    <dbReference type="NCBI Taxonomy" id="449393"/>
    <lineage>
        <taxon>unclassified sequences</taxon>
        <taxon>metagenomes</taxon>
        <taxon>ecological metagenomes</taxon>
    </lineage>
</organism>
<evidence type="ECO:0000256" key="3">
    <source>
        <dbReference type="ARBA" id="ARBA00022438"/>
    </source>
</evidence>
<keyword evidence="5" id="KW-0479">Metal-binding</keyword>
<comment type="cofactor">
    <cofactor evidence="1">
        <name>Zn(2+)</name>
        <dbReference type="ChEBI" id="CHEBI:29105"/>
    </cofactor>
</comment>
<dbReference type="PANTHER" id="PTHR28570:SF3">
    <property type="entry name" value="ASPARTYL AMINOPEPTIDASE"/>
    <property type="match status" value="1"/>
</dbReference>
<evidence type="ECO:0000256" key="5">
    <source>
        <dbReference type="ARBA" id="ARBA00022723"/>
    </source>
</evidence>
<accession>A0A6J6WVY2</accession>
<keyword evidence="6" id="KW-0378">Hydrolase</keyword>
<comment type="similarity">
    <text evidence="2">Belongs to the peptidase M18 family.</text>
</comment>
<dbReference type="SUPFAM" id="SSF101821">
    <property type="entry name" value="Aminopeptidase/glucanase lid domain"/>
    <property type="match status" value="1"/>
</dbReference>
<dbReference type="PRINTS" id="PR00932">
    <property type="entry name" value="AMINO1PTASE"/>
</dbReference>
<dbReference type="Gene3D" id="2.30.250.10">
    <property type="entry name" value="Aminopeptidase i, Domain 2"/>
    <property type="match status" value="1"/>
</dbReference>
<reference evidence="9" key="1">
    <citation type="submission" date="2020-05" db="EMBL/GenBank/DDBJ databases">
        <authorList>
            <person name="Chiriac C."/>
            <person name="Salcher M."/>
            <person name="Ghai R."/>
            <person name="Kavagutti S V."/>
        </authorList>
    </citation>
    <scope>NUCLEOTIDE SEQUENCE</scope>
</reference>
<evidence type="ECO:0000256" key="2">
    <source>
        <dbReference type="ARBA" id="ARBA00008290"/>
    </source>
</evidence>
<dbReference type="Pfam" id="PF02127">
    <property type="entry name" value="Peptidase_M18"/>
    <property type="match status" value="1"/>
</dbReference>
<keyword evidence="7" id="KW-0862">Zinc</keyword>
<dbReference type="GO" id="GO:0006508">
    <property type="term" value="P:proteolysis"/>
    <property type="evidence" value="ECO:0007669"/>
    <property type="project" value="UniProtKB-KW"/>
</dbReference>
<dbReference type="AlphaFoldDB" id="A0A6J6WVY2"/>
<gene>
    <name evidence="9" type="ORF">UFOPK2975_00420</name>
</gene>
<dbReference type="Gene3D" id="3.40.630.10">
    <property type="entry name" value="Zn peptidases"/>
    <property type="match status" value="1"/>
</dbReference>
<name>A0A6J6WVY2_9ZZZZ</name>
<keyword evidence="4" id="KW-0645">Protease</keyword>
<dbReference type="GO" id="GO:0004177">
    <property type="term" value="F:aminopeptidase activity"/>
    <property type="evidence" value="ECO:0007669"/>
    <property type="project" value="UniProtKB-KW"/>
</dbReference>
<dbReference type="EMBL" id="CAFAAG010000019">
    <property type="protein sequence ID" value="CAB4789002.1"/>
    <property type="molecule type" value="Genomic_DNA"/>
</dbReference>
<evidence type="ECO:0000256" key="6">
    <source>
        <dbReference type="ARBA" id="ARBA00022801"/>
    </source>
</evidence>
<proteinExistence type="inferred from homology"/>
<keyword evidence="8" id="KW-0482">Metalloprotease</keyword>
<dbReference type="NCBIfam" id="NF002759">
    <property type="entry name" value="PRK02813.1"/>
    <property type="match status" value="1"/>
</dbReference>
<dbReference type="InterPro" id="IPR023358">
    <property type="entry name" value="Peptidase_M18_dom2"/>
</dbReference>
<dbReference type="GO" id="GO:0005737">
    <property type="term" value="C:cytoplasm"/>
    <property type="evidence" value="ECO:0007669"/>
    <property type="project" value="UniProtKB-ARBA"/>
</dbReference>
<evidence type="ECO:0000256" key="4">
    <source>
        <dbReference type="ARBA" id="ARBA00022670"/>
    </source>
</evidence>
<evidence type="ECO:0000256" key="8">
    <source>
        <dbReference type="ARBA" id="ARBA00023049"/>
    </source>
</evidence>
<keyword evidence="3" id="KW-0031">Aminopeptidase</keyword>
<dbReference type="SUPFAM" id="SSF53187">
    <property type="entry name" value="Zn-dependent exopeptidases"/>
    <property type="match status" value="1"/>
</dbReference>
<evidence type="ECO:0000256" key="1">
    <source>
        <dbReference type="ARBA" id="ARBA00001947"/>
    </source>
</evidence>
<protein>
    <submittedName>
        <fullName evidence="9">Unannotated protein</fullName>
    </submittedName>
</protein>
<dbReference type="GO" id="GO:0008270">
    <property type="term" value="F:zinc ion binding"/>
    <property type="evidence" value="ECO:0007669"/>
    <property type="project" value="InterPro"/>
</dbReference>
<evidence type="ECO:0000256" key="7">
    <source>
        <dbReference type="ARBA" id="ARBA00022833"/>
    </source>
</evidence>
<sequence length="418" mass="44971">MSDSAPIATLLAQLDASPTAHHVVGWWRKHLTNAGFSDCSLLGTLSAEKGFVCRGGAIIAWRIPEKSLHNGFRIVGAHSDSPGLHIKPQPNKQHANMSLLGVEVYGGPLLNSWLDRDLGIAGHVVLQDGSLHLFTSDTPVARISQLAIHLDRDVNDKGLVLDRHQHLNAMWLTSDGGQDFDQWLANTCGVIQSDIRASSAQLFDTQNASLIGADNSLIASARIDNQASCWAAMTALIEQSDTTSPSVVALFDHEEVGSSSATGAAGPLLEHVLERLCITEDLSRQDFINVLAKSHCVSADNAHAVHHNYPERHDSNHSPLINQGVVIKSNVGQRYATSATSIAAFIDACANANVPIQHFASRNNIACGSTIGPITATRLGIDTIDVGIPQLSMHSAREVCGSQDPIYLRDALRYYFAR</sequence>
<dbReference type="GO" id="GO:0008237">
    <property type="term" value="F:metallopeptidase activity"/>
    <property type="evidence" value="ECO:0007669"/>
    <property type="project" value="UniProtKB-KW"/>
</dbReference>
<dbReference type="InterPro" id="IPR001948">
    <property type="entry name" value="Peptidase_M18"/>
</dbReference>
<dbReference type="PANTHER" id="PTHR28570">
    <property type="entry name" value="ASPARTYL AMINOPEPTIDASE"/>
    <property type="match status" value="1"/>
</dbReference>